<dbReference type="PROSITE" id="PS50053">
    <property type="entry name" value="UBIQUITIN_2"/>
    <property type="match status" value="1"/>
</dbReference>
<dbReference type="SUPFAM" id="SSF54236">
    <property type="entry name" value="Ubiquitin-like"/>
    <property type="match status" value="1"/>
</dbReference>
<comment type="caution">
    <text evidence="3">The sequence shown here is derived from an EMBL/GenBank/DDBJ whole genome shotgun (WGS) entry which is preliminary data.</text>
</comment>
<dbReference type="Pfam" id="PF00240">
    <property type="entry name" value="ubiquitin"/>
    <property type="match status" value="1"/>
</dbReference>
<dbReference type="InterPro" id="IPR000626">
    <property type="entry name" value="Ubiquitin-like_dom"/>
</dbReference>
<proteinExistence type="predicted"/>
<evidence type="ECO:0000313" key="4">
    <source>
        <dbReference type="Proteomes" id="UP001439008"/>
    </source>
</evidence>
<evidence type="ECO:0000259" key="2">
    <source>
        <dbReference type="PROSITE" id="PS50053"/>
    </source>
</evidence>
<dbReference type="InterPro" id="IPR029071">
    <property type="entry name" value="Ubiquitin-like_domsf"/>
</dbReference>
<accession>A0ABV2AQL7</accession>
<dbReference type="Gene3D" id="3.10.20.90">
    <property type="entry name" value="Phosphatidylinositol 3-kinase Catalytic Subunit, Chain A, domain 1"/>
    <property type="match status" value="1"/>
</dbReference>
<feature type="non-terminal residue" evidence="3">
    <location>
        <position position="183"/>
    </location>
</feature>
<dbReference type="EMBL" id="JBDODL010001589">
    <property type="protein sequence ID" value="MES1921652.1"/>
    <property type="molecule type" value="Genomic_DNA"/>
</dbReference>
<name>A0ABV2AQL7_9EUKA</name>
<feature type="compositionally biased region" description="Polar residues" evidence="1">
    <location>
        <begin position="70"/>
        <end position="79"/>
    </location>
</feature>
<feature type="compositionally biased region" description="Basic and acidic residues" evidence="1">
    <location>
        <begin position="8"/>
        <end position="33"/>
    </location>
</feature>
<feature type="region of interest" description="Disordered" evidence="1">
    <location>
        <begin position="159"/>
        <end position="183"/>
    </location>
</feature>
<reference evidence="3 4" key="1">
    <citation type="journal article" date="2024" name="BMC Biol.">
        <title>Comparative genomics of Ascetosporea gives new insight into the evolutionary basis for animal parasitism in Rhizaria.</title>
        <authorList>
            <person name="Hiltunen Thoren M."/>
            <person name="Onut-Brannstrom I."/>
            <person name="Alfjorden A."/>
            <person name="Peckova H."/>
            <person name="Swords F."/>
            <person name="Hooper C."/>
            <person name="Holzer A.S."/>
            <person name="Bass D."/>
            <person name="Burki F."/>
        </authorList>
    </citation>
    <scope>NUCLEOTIDE SEQUENCE [LARGE SCALE GENOMIC DNA]</scope>
    <source>
        <strain evidence="3">20-A016</strain>
    </source>
</reference>
<dbReference type="Proteomes" id="UP001439008">
    <property type="component" value="Unassembled WGS sequence"/>
</dbReference>
<evidence type="ECO:0000256" key="1">
    <source>
        <dbReference type="SAM" id="MobiDB-lite"/>
    </source>
</evidence>
<dbReference type="SMART" id="SM00213">
    <property type="entry name" value="UBQ"/>
    <property type="match status" value="1"/>
</dbReference>
<sequence length="183" mass="20586">MSYSNLSTKDKDDAITSTKNDEKKDEKNDENDKIAQNLKNSEKTKNEKNENDKSKTEPEKIALIQKNENDSSQNKQPTKIANDKITINAIMVGQKFESISISPKSSVLDLKNEFAKEKKEDLKSLSVIYMGRFLKDEDSLVESNIVNGASVHIMKARKTANQTNEEENNNTESADIENAINSI</sequence>
<keyword evidence="4" id="KW-1185">Reference proteome</keyword>
<gene>
    <name evidence="3" type="ORF">MHBO_003182</name>
</gene>
<feature type="domain" description="Ubiquitin-like" evidence="2">
    <location>
        <begin position="85"/>
        <end position="160"/>
    </location>
</feature>
<evidence type="ECO:0000313" key="3">
    <source>
        <dbReference type="EMBL" id="MES1921652.1"/>
    </source>
</evidence>
<organism evidence="3 4">
    <name type="scientific">Bonamia ostreae</name>
    <dbReference type="NCBI Taxonomy" id="126728"/>
    <lineage>
        <taxon>Eukaryota</taxon>
        <taxon>Sar</taxon>
        <taxon>Rhizaria</taxon>
        <taxon>Endomyxa</taxon>
        <taxon>Ascetosporea</taxon>
        <taxon>Haplosporida</taxon>
        <taxon>Bonamia</taxon>
    </lineage>
</organism>
<feature type="region of interest" description="Disordered" evidence="1">
    <location>
        <begin position="1"/>
        <end position="82"/>
    </location>
</feature>
<feature type="compositionally biased region" description="Basic and acidic residues" evidence="1">
    <location>
        <begin position="40"/>
        <end position="60"/>
    </location>
</feature>
<protein>
    <recommendedName>
        <fullName evidence="2">Ubiquitin-like domain-containing protein</fullName>
    </recommendedName>
</protein>